<proteinExistence type="predicted"/>
<feature type="compositionally biased region" description="Polar residues" evidence="3">
    <location>
        <begin position="195"/>
        <end position="208"/>
    </location>
</feature>
<keyword evidence="7" id="KW-1185">Reference proteome</keyword>
<keyword evidence="2" id="KW-0539">Nucleus</keyword>
<dbReference type="InterPro" id="IPR050568">
    <property type="entry name" value="Transcr_DNA_Rep_Reg"/>
</dbReference>
<dbReference type="OMA" id="PNIRITQ"/>
<evidence type="ECO:0000256" key="2">
    <source>
        <dbReference type="ARBA" id="ARBA00023242"/>
    </source>
</evidence>
<feature type="compositionally biased region" description="Polar residues" evidence="3">
    <location>
        <begin position="1"/>
        <end position="25"/>
    </location>
</feature>
<evidence type="ECO:0000313" key="7">
    <source>
        <dbReference type="Proteomes" id="UP000230249"/>
    </source>
</evidence>
<dbReference type="GO" id="GO:0006261">
    <property type="term" value="P:DNA-templated DNA replication"/>
    <property type="evidence" value="ECO:0007669"/>
    <property type="project" value="TreeGrafter"/>
</dbReference>
<gene>
    <name evidence="6" type="ORF">B9J08_004669</name>
    <name evidence="5" type="ORF">B9J08_04628</name>
</gene>
<dbReference type="InterPro" id="IPR003958">
    <property type="entry name" value="CBFA_NFYB_domain"/>
</dbReference>
<evidence type="ECO:0000313" key="6">
    <source>
        <dbReference type="EMBL" id="PIS49644.1"/>
    </source>
</evidence>
<dbReference type="Pfam" id="PF00808">
    <property type="entry name" value="CBFD_NFYB_HMF"/>
    <property type="match status" value="1"/>
</dbReference>
<dbReference type="VEuPathDB" id="FungiDB:CJI97_004783"/>
<dbReference type="VEuPathDB" id="FungiDB:B9J08_004669"/>
<dbReference type="VEuPathDB" id="FungiDB:QG37_07353"/>
<dbReference type="Gene3D" id="1.10.20.10">
    <property type="entry name" value="Histone, subunit A"/>
    <property type="match status" value="1"/>
</dbReference>
<dbReference type="PANTHER" id="PTHR10252">
    <property type="entry name" value="HISTONE-LIKE TRANSCRIPTION FACTOR CCAAT-RELATED"/>
    <property type="match status" value="1"/>
</dbReference>
<dbReference type="VEuPathDB" id="FungiDB:CJI96_0004481"/>
<reference evidence="6" key="2">
    <citation type="submission" date="2017-11" db="EMBL/GenBank/DDBJ databases">
        <title>Candida auris genome assembly and annotation.</title>
        <authorList>
            <person name="Munoz J.F."/>
            <person name="Gade L.G."/>
            <person name="Chow N.A."/>
            <person name="Litvintseva A.P."/>
            <person name="Loparev V.N."/>
            <person name="Cuomo C.A."/>
        </authorList>
    </citation>
    <scope>NUCLEOTIDE SEQUENCE</scope>
    <source>
        <strain evidence="6">B8441</strain>
    </source>
</reference>
<comment type="caution">
    <text evidence="6">The sequence shown here is derived from an EMBL/GenBank/DDBJ whole genome shotgun (WGS) entry which is preliminary data.</text>
</comment>
<dbReference type="STRING" id="498019.A0A2H0ZG81"/>
<dbReference type="EMBL" id="PEKT03000005">
    <property type="protein sequence ID" value="KAK8439079.1"/>
    <property type="molecule type" value="Genomic_DNA"/>
</dbReference>
<dbReference type="GO" id="GO:0046982">
    <property type="term" value="F:protein heterodimerization activity"/>
    <property type="evidence" value="ECO:0007669"/>
    <property type="project" value="InterPro"/>
</dbReference>
<feature type="region of interest" description="Disordered" evidence="3">
    <location>
        <begin position="180"/>
        <end position="215"/>
    </location>
</feature>
<dbReference type="InterPro" id="IPR009072">
    <property type="entry name" value="Histone-fold"/>
</dbReference>
<reference evidence="5" key="4">
    <citation type="submission" date="2024-03" db="EMBL/GenBank/DDBJ databases">
        <title>Improved genome assembly of Candida auris strain B8441 and annotation of B11205.</title>
        <authorList>
            <person name="Cauldron N.C."/>
            <person name="Shea T."/>
            <person name="Cuomo C.A."/>
        </authorList>
    </citation>
    <scope>NUCLEOTIDE SEQUENCE</scope>
    <source>
        <strain evidence="5">B8441</strain>
    </source>
</reference>
<accession>A0A2H0ZG81</accession>
<comment type="subcellular location">
    <subcellularLocation>
        <location evidence="1">Nucleus</location>
    </subcellularLocation>
</comment>
<evidence type="ECO:0000259" key="4">
    <source>
        <dbReference type="Pfam" id="PF00808"/>
    </source>
</evidence>
<organism evidence="6">
    <name type="scientific">Candidozyma auris</name>
    <name type="common">Yeast</name>
    <name type="synonym">Candida auris</name>
    <dbReference type="NCBI Taxonomy" id="498019"/>
    <lineage>
        <taxon>Eukaryota</taxon>
        <taxon>Fungi</taxon>
        <taxon>Dikarya</taxon>
        <taxon>Ascomycota</taxon>
        <taxon>Saccharomycotina</taxon>
        <taxon>Pichiomycetes</taxon>
        <taxon>Metschnikowiaceae</taxon>
        <taxon>Candidozyma</taxon>
    </lineage>
</organism>
<sequence>MSTYLTSSQKAMSETPATSPFTQEPSPVHTDAQVPTSSEDATMTDAPQDATQKNSDALDLEDEEMPEIDDAVMSLPLSKIRKIFKMDPDYYSASQGAVFATGAATELFVQHFMEHAAMMAKMEKRKKIQYKDLSTVVSTQDSLHFLSDTVPKTQPVGQAMKERKINLQDEDQRKHAELLGTDDNVASENAAEPVDTSSTVLTKGQQTLPFEPVKKPATIKKAVIHDLMSTDDDQNNSPIVIED</sequence>
<dbReference type="VEuPathDB" id="FungiDB:CJJ09_004682"/>
<name>A0A2H0ZG81_CANAR</name>
<protein>
    <recommendedName>
        <fullName evidence="4">Transcription factor CBF/NF-Y/archaeal histone domain-containing protein</fullName>
    </recommendedName>
</protein>
<dbReference type="GO" id="GO:0008623">
    <property type="term" value="C:CHRAC"/>
    <property type="evidence" value="ECO:0007669"/>
    <property type="project" value="TreeGrafter"/>
</dbReference>
<reference evidence="6 7" key="1">
    <citation type="journal article" date="2017" name="Clin. Infect. Dis.">
        <title>Simultaneous emergence of multidrug-resistant Candida auris on 3 continents confirmed by whole-genome sequencing and epidemiological analyses.</title>
        <authorList>
            <person name="Lockhart S.R."/>
            <person name="Etienne K.A."/>
            <person name="Vallabhaneni S."/>
            <person name="Farooqi J."/>
            <person name="Chowdhary A."/>
            <person name="Govender N.P."/>
            <person name="Colombo A.L."/>
            <person name="Calvo B."/>
            <person name="Cuomo C.A."/>
            <person name="Desjardins C.A."/>
            <person name="Berkow E.L."/>
            <person name="Castanheira M."/>
            <person name="Magobo R.E."/>
            <person name="Jabeen K."/>
            <person name="Asghar R.J."/>
            <person name="Meis J.F."/>
            <person name="Jackson B."/>
            <person name="Chiller T."/>
            <person name="Litvintseva A.P."/>
        </authorList>
    </citation>
    <scope>NUCLEOTIDE SEQUENCE [LARGE SCALE GENOMIC DNA]</scope>
    <source>
        <strain evidence="6 7">B8441</strain>
    </source>
</reference>
<evidence type="ECO:0000313" key="5">
    <source>
        <dbReference type="EMBL" id="KAK8439079.1"/>
    </source>
</evidence>
<dbReference type="VEuPathDB" id="FungiDB:CJJ07_001458"/>
<dbReference type="AlphaFoldDB" id="A0A2H0ZG81"/>
<dbReference type="EMBL" id="PEKT02000009">
    <property type="protein sequence ID" value="PIS49644.1"/>
    <property type="molecule type" value="Genomic_DNA"/>
</dbReference>
<dbReference type="Proteomes" id="UP000230249">
    <property type="component" value="Unassembled WGS sequence"/>
</dbReference>
<reference evidence="5 7" key="3">
    <citation type="journal article" date="2018" name="Nat. Commun.">
        <title>Genomic insights into multidrug-resistance, mating and virulence in Candida auris and related emerging species.</title>
        <authorList>
            <person name="Munoz J.F."/>
            <person name="Gade L."/>
            <person name="Chow N.A."/>
            <person name="Loparev V.N."/>
            <person name="Juieng P."/>
            <person name="Berkow E.L."/>
            <person name="Farrer R.A."/>
            <person name="Litvintseva A.P."/>
            <person name="Cuomo C.A."/>
        </authorList>
    </citation>
    <scope>GENOME REANNOTATION</scope>
    <source>
        <strain evidence="5 7">B8441</strain>
    </source>
</reference>
<dbReference type="CDD" id="cd22929">
    <property type="entry name" value="HFD_POLE4-like"/>
    <property type="match status" value="1"/>
</dbReference>
<dbReference type="SUPFAM" id="SSF47113">
    <property type="entry name" value="Histone-fold"/>
    <property type="match status" value="1"/>
</dbReference>
<evidence type="ECO:0000256" key="1">
    <source>
        <dbReference type="ARBA" id="ARBA00004123"/>
    </source>
</evidence>
<feature type="region of interest" description="Disordered" evidence="3">
    <location>
        <begin position="1"/>
        <end position="61"/>
    </location>
</feature>
<evidence type="ECO:0000256" key="3">
    <source>
        <dbReference type="SAM" id="MobiDB-lite"/>
    </source>
</evidence>
<dbReference type="PANTHER" id="PTHR10252:SF151">
    <property type="entry name" value="DNA POLYMERASE EPSILON NONCATALYTIC SUBUNIT"/>
    <property type="match status" value="1"/>
</dbReference>
<feature type="domain" description="Transcription factor CBF/NF-Y/archaeal histone" evidence="4">
    <location>
        <begin position="73"/>
        <end position="137"/>
    </location>
</feature>